<dbReference type="RefSeq" id="WP_012638547.1">
    <property type="nucleotide sequence ID" value="NC_011901.1"/>
</dbReference>
<protein>
    <recommendedName>
        <fullName evidence="3">Motility quorum-sensing regulator MqsR</fullName>
    </recommendedName>
</protein>
<reference evidence="1 2" key="1">
    <citation type="journal article" date="2011" name="Stand. Genomic Sci.">
        <title>Complete genome sequence of 'Thioalkalivibrio sulfidophilus' HL-EbGr7.</title>
        <authorList>
            <person name="Muyzer G."/>
            <person name="Sorokin D.Y."/>
            <person name="Mavromatis K."/>
            <person name="Lapidus A."/>
            <person name="Clum A."/>
            <person name="Ivanova N."/>
            <person name="Pati A."/>
            <person name="d'Haeseleer P."/>
            <person name="Woyke T."/>
            <person name="Kyrpides N.C."/>
        </authorList>
    </citation>
    <scope>NUCLEOTIDE SEQUENCE [LARGE SCALE GENOMIC DNA]</scope>
    <source>
        <strain evidence="1 2">HL-EbGR7</strain>
    </source>
</reference>
<accession>B8GT53</accession>
<dbReference type="EMBL" id="CP001339">
    <property type="protein sequence ID" value="ACL73068.1"/>
    <property type="molecule type" value="Genomic_DNA"/>
</dbReference>
<dbReference type="eggNOG" id="ENOG50331SX">
    <property type="taxonomic scope" value="Bacteria"/>
</dbReference>
<keyword evidence="2" id="KW-1185">Reference proteome</keyword>
<dbReference type="Gene3D" id="3.30.2310.40">
    <property type="match status" value="1"/>
</dbReference>
<dbReference type="InterPro" id="IPR038493">
    <property type="entry name" value="MqsR_sf"/>
</dbReference>
<dbReference type="HOGENOM" id="CLU_161157_1_0_6"/>
<evidence type="ECO:0000313" key="2">
    <source>
        <dbReference type="Proteomes" id="UP000002383"/>
    </source>
</evidence>
<dbReference type="GO" id="GO:0009372">
    <property type="term" value="P:quorum sensing"/>
    <property type="evidence" value="ECO:0007669"/>
    <property type="project" value="InterPro"/>
</dbReference>
<dbReference type="KEGG" id="tgr:Tgr7_1987"/>
<dbReference type="AlphaFoldDB" id="B8GT53"/>
<proteinExistence type="predicted"/>
<dbReference type="CDD" id="cd12869">
    <property type="entry name" value="MqsR"/>
    <property type="match status" value="1"/>
</dbReference>
<evidence type="ECO:0000313" key="1">
    <source>
        <dbReference type="EMBL" id="ACL73068.1"/>
    </source>
</evidence>
<dbReference type="OrthoDB" id="8611934at2"/>
<sequence length="100" mass="11273">MEKRSAHYDLDDIKDVVARLGIRAFTRSSIDGGAEMGLASREMIAVVLGVERGMFYKSMTTYQDHKVWQDVYHVPTRAGPAYVKFTLRSSGSVVISFKRL</sequence>
<evidence type="ECO:0008006" key="3">
    <source>
        <dbReference type="Google" id="ProtNLM"/>
    </source>
</evidence>
<dbReference type="Pfam" id="PF15723">
    <property type="entry name" value="MqsR_toxin"/>
    <property type="match status" value="1"/>
</dbReference>
<dbReference type="STRING" id="396588.Tgr7_1987"/>
<dbReference type="Proteomes" id="UP000002383">
    <property type="component" value="Chromosome"/>
</dbReference>
<gene>
    <name evidence="1" type="ordered locus">Tgr7_1987</name>
</gene>
<dbReference type="InterPro" id="IPR031451">
    <property type="entry name" value="MqsR_toxin"/>
</dbReference>
<dbReference type="GO" id="GO:0044010">
    <property type="term" value="P:single-species biofilm formation"/>
    <property type="evidence" value="ECO:0007669"/>
    <property type="project" value="InterPro"/>
</dbReference>
<dbReference type="GO" id="GO:0017148">
    <property type="term" value="P:negative regulation of translation"/>
    <property type="evidence" value="ECO:0007669"/>
    <property type="project" value="InterPro"/>
</dbReference>
<organism evidence="1 2">
    <name type="scientific">Thioalkalivibrio sulfidiphilus (strain HL-EbGR7)</name>
    <dbReference type="NCBI Taxonomy" id="396588"/>
    <lineage>
        <taxon>Bacteria</taxon>
        <taxon>Pseudomonadati</taxon>
        <taxon>Pseudomonadota</taxon>
        <taxon>Gammaproteobacteria</taxon>
        <taxon>Chromatiales</taxon>
        <taxon>Ectothiorhodospiraceae</taxon>
        <taxon>Thioalkalivibrio</taxon>
    </lineage>
</organism>
<name>B8GT53_THISH</name>